<dbReference type="AlphaFoldDB" id="A0A4Y3TKD9"/>
<dbReference type="EMBL" id="BJMU01000002">
    <property type="protein sequence ID" value="GEB82392.1"/>
    <property type="molecule type" value="Genomic_DNA"/>
</dbReference>
<dbReference type="Proteomes" id="UP000317617">
    <property type="component" value="Unassembled WGS sequence"/>
</dbReference>
<proteinExistence type="predicted"/>
<evidence type="ECO:0000313" key="2">
    <source>
        <dbReference type="Proteomes" id="UP000317617"/>
    </source>
</evidence>
<evidence type="ECO:0000313" key="1">
    <source>
        <dbReference type="EMBL" id="GEB82392.1"/>
    </source>
</evidence>
<sequence>MQWQPTQMRGGWLLIKADLGGERPSLVAFDTGASLFELVVPEETWKRLTGKTSRLEATLHLSGKAWGQPITLYGAPSVVSVTIGGQRRDRREVWIAPHALSDYPARPDGIVGNAAFLDSTVVLDLRRNARFGVLEK</sequence>
<reference evidence="1 2" key="1">
    <citation type="submission" date="2019-06" db="EMBL/GenBank/DDBJ databases">
        <title>Whole genome shotgun sequence of Acetobacter orleanensis NBRC 13752.</title>
        <authorList>
            <person name="Hosoyama A."/>
            <person name="Uohara A."/>
            <person name="Ohji S."/>
            <person name="Ichikawa N."/>
        </authorList>
    </citation>
    <scope>NUCLEOTIDE SEQUENCE [LARGE SCALE GENOMIC DNA]</scope>
    <source>
        <strain evidence="1 2">NBRC 13752</strain>
    </source>
</reference>
<accession>A0A4Y3TKD9</accession>
<protein>
    <recommendedName>
        <fullName evidence="3">Peptidase A2 domain-containing protein</fullName>
    </recommendedName>
</protein>
<comment type="caution">
    <text evidence="1">The sequence shown here is derived from an EMBL/GenBank/DDBJ whole genome shotgun (WGS) entry which is preliminary data.</text>
</comment>
<gene>
    <name evidence="1" type="ORF">AOR01nite_08690</name>
</gene>
<organism evidence="1 2">
    <name type="scientific">Acetobacter orleanensis</name>
    <dbReference type="NCBI Taxonomy" id="104099"/>
    <lineage>
        <taxon>Bacteria</taxon>
        <taxon>Pseudomonadati</taxon>
        <taxon>Pseudomonadota</taxon>
        <taxon>Alphaproteobacteria</taxon>
        <taxon>Acetobacterales</taxon>
        <taxon>Acetobacteraceae</taxon>
        <taxon>Acetobacter</taxon>
    </lineage>
</organism>
<evidence type="ECO:0008006" key="3">
    <source>
        <dbReference type="Google" id="ProtNLM"/>
    </source>
</evidence>
<keyword evidence="2" id="KW-1185">Reference proteome</keyword>
<name>A0A4Y3TKD9_9PROT</name>